<dbReference type="SMART" id="SM00132">
    <property type="entry name" value="LIM"/>
    <property type="match status" value="1"/>
</dbReference>
<sequence length="506" mass="56973">MLHCQRCGEKFNELDSIHRFAQGVCYHRSCLVCIICSRHLTSGDAFTVYNGDIYCVAHRIPDGTKQTICWRYALPPDPSTTMTTDANPFLNTGTSWSADDSWKLSNDWLRLFASPHSTSTPQKPDCIANTEDNHSRIAGLARLLANSDDKLPPVDCCETNFHTGFHETPPPPTTELHSDREANRKLPGIMNLKLPPTIEFPSVENQQFSPPFDRIEPYSPCLNAVSLNNTMNHELPSTSAHYNTRSTTVTMSYEPKETQMRKQRSTMKQPMKHAKDVLEKSKRIRTSFKHDQIHTMKLFFDKNQNPDSKDLKELSIATGLSKRVLQVWFQNARAKYRRSMLSPTYPGQTGQGLSIHSSQDQQFAQSLSSISDIFSRKAASPPLTETPKSLQLSPVEQPPWMFNETIRAMHSDNQTKTPVSGTVFTAPVPIPSQFPGFSTQESVTSSWSQNSALSTSFDSTSTPSPISQLYPVDELGDFCPFLLELGTNEERPDPFFHYPVLQPKHV</sequence>
<dbReference type="Gene3D" id="1.10.10.60">
    <property type="entry name" value="Homeodomain-like"/>
    <property type="match status" value="1"/>
</dbReference>
<keyword evidence="14" id="KW-1185">Reference proteome</keyword>
<dbReference type="InParanoid" id="A0A419PRV7"/>
<dbReference type="InterPro" id="IPR009057">
    <property type="entry name" value="Homeodomain-like_sf"/>
</dbReference>
<evidence type="ECO:0000256" key="11">
    <source>
        <dbReference type="RuleBase" id="RU000682"/>
    </source>
</evidence>
<dbReference type="GO" id="GO:0000977">
    <property type="term" value="F:RNA polymerase II transcription regulatory region sequence-specific DNA binding"/>
    <property type="evidence" value="ECO:0007669"/>
    <property type="project" value="TreeGrafter"/>
</dbReference>
<dbReference type="PROSITE" id="PS00478">
    <property type="entry name" value="LIM_DOMAIN_1"/>
    <property type="match status" value="1"/>
</dbReference>
<evidence type="ECO:0000256" key="8">
    <source>
        <dbReference type="ARBA" id="ARBA00023242"/>
    </source>
</evidence>
<dbReference type="GO" id="GO:0005634">
    <property type="term" value="C:nucleus"/>
    <property type="evidence" value="ECO:0007669"/>
    <property type="project" value="UniProtKB-SubCell"/>
</dbReference>
<evidence type="ECO:0000256" key="4">
    <source>
        <dbReference type="ARBA" id="ARBA00022833"/>
    </source>
</evidence>
<evidence type="ECO:0000256" key="9">
    <source>
        <dbReference type="PROSITE-ProRule" id="PRU00108"/>
    </source>
</evidence>
<keyword evidence="4 10" id="KW-0862">Zinc</keyword>
<dbReference type="PANTHER" id="PTHR24208:SF168">
    <property type="entry name" value="PROTEIN APTEROUS"/>
    <property type="match status" value="1"/>
</dbReference>
<evidence type="ECO:0000256" key="12">
    <source>
        <dbReference type="SAM" id="MobiDB-lite"/>
    </source>
</evidence>
<evidence type="ECO:0000256" key="2">
    <source>
        <dbReference type="ARBA" id="ARBA00022723"/>
    </source>
</evidence>
<dbReference type="FunFam" id="1.10.10.60:FF:000027">
    <property type="entry name" value="LIM/homeobox protein Lhx9"/>
    <property type="match status" value="1"/>
</dbReference>
<protein>
    <submittedName>
        <fullName evidence="13">Uncharacterized protein</fullName>
    </submittedName>
</protein>
<dbReference type="GO" id="GO:0046872">
    <property type="term" value="F:metal ion binding"/>
    <property type="evidence" value="ECO:0007669"/>
    <property type="project" value="UniProtKB-KW"/>
</dbReference>
<dbReference type="InterPro" id="IPR001781">
    <property type="entry name" value="Znf_LIM"/>
</dbReference>
<dbReference type="InterPro" id="IPR001356">
    <property type="entry name" value="HD"/>
</dbReference>
<dbReference type="GO" id="GO:0000981">
    <property type="term" value="F:DNA-binding transcription factor activity, RNA polymerase II-specific"/>
    <property type="evidence" value="ECO:0007669"/>
    <property type="project" value="InterPro"/>
</dbReference>
<dbReference type="OrthoDB" id="9990008at2759"/>
<dbReference type="AlphaFoldDB" id="A0A419PRV7"/>
<evidence type="ECO:0000313" key="13">
    <source>
        <dbReference type="EMBL" id="KAG5441801.1"/>
    </source>
</evidence>
<dbReference type="EMBL" id="NIRI02000076">
    <property type="protein sequence ID" value="KAG5441801.1"/>
    <property type="molecule type" value="Genomic_DNA"/>
</dbReference>
<keyword evidence="6 9" id="KW-0238">DNA-binding</keyword>
<dbReference type="Pfam" id="PF00046">
    <property type="entry name" value="Homeodomain"/>
    <property type="match status" value="1"/>
</dbReference>
<dbReference type="CDD" id="cd00086">
    <property type="entry name" value="homeodomain"/>
    <property type="match status" value="1"/>
</dbReference>
<gene>
    <name evidence="13" type="ORF">CSKR_113293</name>
</gene>
<evidence type="ECO:0000256" key="1">
    <source>
        <dbReference type="ARBA" id="ARBA00004123"/>
    </source>
</evidence>
<keyword evidence="5 10" id="KW-0440">LIM domain</keyword>
<reference evidence="13 14" key="1">
    <citation type="journal article" date="2018" name="Biotechnol. Adv.">
        <title>Improved genomic resources and new bioinformatic workflow for the carcinogenic parasite Clonorchis sinensis: Biotechnological implications.</title>
        <authorList>
            <person name="Wang D."/>
            <person name="Korhonen P.K."/>
            <person name="Gasser R.B."/>
            <person name="Young N.D."/>
        </authorList>
    </citation>
    <scope>NUCLEOTIDE SEQUENCE [LARGE SCALE GENOMIC DNA]</scope>
    <source>
        <strain evidence="13">Cs-k2</strain>
    </source>
</reference>
<evidence type="ECO:0000256" key="10">
    <source>
        <dbReference type="PROSITE-ProRule" id="PRU00125"/>
    </source>
</evidence>
<evidence type="ECO:0000313" key="14">
    <source>
        <dbReference type="Proteomes" id="UP000286415"/>
    </source>
</evidence>
<dbReference type="Gene3D" id="2.10.110.10">
    <property type="entry name" value="Cysteine Rich Protein"/>
    <property type="match status" value="1"/>
</dbReference>
<feature type="DNA-binding region" description="Homeobox" evidence="9">
    <location>
        <begin position="281"/>
        <end position="340"/>
    </location>
</feature>
<keyword evidence="8 9" id="KW-0539">Nucleus</keyword>
<organism evidence="13 14">
    <name type="scientific">Clonorchis sinensis</name>
    <name type="common">Chinese liver fluke</name>
    <dbReference type="NCBI Taxonomy" id="79923"/>
    <lineage>
        <taxon>Eukaryota</taxon>
        <taxon>Metazoa</taxon>
        <taxon>Spiralia</taxon>
        <taxon>Lophotrochozoa</taxon>
        <taxon>Platyhelminthes</taxon>
        <taxon>Trematoda</taxon>
        <taxon>Digenea</taxon>
        <taxon>Opisthorchiida</taxon>
        <taxon>Opisthorchiata</taxon>
        <taxon>Opisthorchiidae</taxon>
        <taxon>Clonorchis</taxon>
    </lineage>
</organism>
<dbReference type="PROSITE" id="PS50023">
    <property type="entry name" value="LIM_DOMAIN_2"/>
    <property type="match status" value="1"/>
</dbReference>
<comment type="caution">
    <text evidence="13">The sequence shown here is derived from an EMBL/GenBank/DDBJ whole genome shotgun (WGS) entry which is preliminary data.</text>
</comment>
<dbReference type="STRING" id="79923.A0A419PRV7"/>
<feature type="region of interest" description="Disordered" evidence="12">
    <location>
        <begin position="253"/>
        <end position="277"/>
    </location>
</feature>
<dbReference type="GO" id="GO:0030182">
    <property type="term" value="P:neuron differentiation"/>
    <property type="evidence" value="ECO:0007669"/>
    <property type="project" value="TreeGrafter"/>
</dbReference>
<keyword evidence="2 10" id="KW-0479">Metal-binding</keyword>
<evidence type="ECO:0000256" key="7">
    <source>
        <dbReference type="ARBA" id="ARBA00023155"/>
    </source>
</evidence>
<comment type="subcellular location">
    <subcellularLocation>
        <location evidence="1 9 11">Nucleus</location>
    </subcellularLocation>
</comment>
<reference evidence="13 14" key="2">
    <citation type="journal article" date="2021" name="Genomics">
        <title>High-quality reference genome for Clonorchis sinensis.</title>
        <authorList>
            <person name="Young N.D."/>
            <person name="Stroehlein A.J."/>
            <person name="Kinkar L."/>
            <person name="Wang T."/>
            <person name="Sohn W.M."/>
            <person name="Chang B.C.H."/>
            <person name="Kaur P."/>
            <person name="Weisz D."/>
            <person name="Dudchenko O."/>
            <person name="Aiden E.L."/>
            <person name="Korhonen P.K."/>
            <person name="Gasser R.B."/>
        </authorList>
    </citation>
    <scope>NUCLEOTIDE SEQUENCE [LARGE SCALE GENOMIC DNA]</scope>
    <source>
        <strain evidence="13">Cs-k2</strain>
    </source>
</reference>
<proteinExistence type="predicted"/>
<dbReference type="PROSITE" id="PS00027">
    <property type="entry name" value="HOMEOBOX_1"/>
    <property type="match status" value="1"/>
</dbReference>
<evidence type="ECO:0000256" key="5">
    <source>
        <dbReference type="ARBA" id="ARBA00023038"/>
    </source>
</evidence>
<keyword evidence="7 9" id="KW-0371">Homeobox</keyword>
<dbReference type="InterPro" id="IPR050453">
    <property type="entry name" value="LIM_Homeobox_TF"/>
</dbReference>
<dbReference type="SUPFAM" id="SSF46689">
    <property type="entry name" value="Homeodomain-like"/>
    <property type="match status" value="1"/>
</dbReference>
<evidence type="ECO:0000256" key="3">
    <source>
        <dbReference type="ARBA" id="ARBA00022737"/>
    </source>
</evidence>
<dbReference type="Pfam" id="PF00412">
    <property type="entry name" value="LIM"/>
    <property type="match status" value="1"/>
</dbReference>
<evidence type="ECO:0000256" key="6">
    <source>
        <dbReference type="ARBA" id="ARBA00023125"/>
    </source>
</evidence>
<dbReference type="PANTHER" id="PTHR24208">
    <property type="entry name" value="LIM/HOMEOBOX PROTEIN LHX"/>
    <property type="match status" value="1"/>
</dbReference>
<name>A0A419PRV7_CLOSI</name>
<dbReference type="PROSITE" id="PS50071">
    <property type="entry name" value="HOMEOBOX_2"/>
    <property type="match status" value="1"/>
</dbReference>
<keyword evidence="3" id="KW-0677">Repeat</keyword>
<dbReference type="InterPro" id="IPR017970">
    <property type="entry name" value="Homeobox_CS"/>
</dbReference>
<dbReference type="Proteomes" id="UP000286415">
    <property type="component" value="Unassembled WGS sequence"/>
</dbReference>
<accession>A0A419PRV7</accession>
<dbReference type="CDD" id="cd08368">
    <property type="entry name" value="LIM"/>
    <property type="match status" value="1"/>
</dbReference>
<dbReference type="SMART" id="SM00389">
    <property type="entry name" value="HOX"/>
    <property type="match status" value="1"/>
</dbReference>